<dbReference type="AlphaFoldDB" id="A0A8B8HST9"/>
<reference evidence="3" key="1">
    <citation type="submission" date="2025-08" db="UniProtKB">
        <authorList>
            <consortium name="RefSeq"/>
        </authorList>
    </citation>
    <scope>IDENTIFICATION</scope>
    <source>
        <tissue evidence="3">Whole body</tissue>
    </source>
</reference>
<dbReference type="SMART" id="SM00028">
    <property type="entry name" value="TPR"/>
    <property type="match status" value="2"/>
</dbReference>
<evidence type="ECO:0000313" key="2">
    <source>
        <dbReference type="Proteomes" id="UP001652626"/>
    </source>
</evidence>
<evidence type="ECO:0000256" key="1">
    <source>
        <dbReference type="PROSITE-ProRule" id="PRU00339"/>
    </source>
</evidence>
<proteinExistence type="predicted"/>
<dbReference type="OMA" id="WTELTIG"/>
<protein>
    <submittedName>
        <fullName evidence="3">Uncharacterized protein LOC113393821</fullName>
    </submittedName>
</protein>
<organism evidence="2 3">
    <name type="scientific">Vanessa tameamea</name>
    <name type="common">Kamehameha butterfly</name>
    <dbReference type="NCBI Taxonomy" id="334116"/>
    <lineage>
        <taxon>Eukaryota</taxon>
        <taxon>Metazoa</taxon>
        <taxon>Ecdysozoa</taxon>
        <taxon>Arthropoda</taxon>
        <taxon>Hexapoda</taxon>
        <taxon>Insecta</taxon>
        <taxon>Pterygota</taxon>
        <taxon>Neoptera</taxon>
        <taxon>Endopterygota</taxon>
        <taxon>Lepidoptera</taxon>
        <taxon>Glossata</taxon>
        <taxon>Ditrysia</taxon>
        <taxon>Papilionoidea</taxon>
        <taxon>Nymphalidae</taxon>
        <taxon>Nymphalinae</taxon>
        <taxon>Vanessa</taxon>
    </lineage>
</organism>
<dbReference type="RefSeq" id="XP_026486681.2">
    <property type="nucleotide sequence ID" value="XM_026630896.2"/>
</dbReference>
<keyword evidence="2" id="KW-1185">Reference proteome</keyword>
<feature type="repeat" description="TPR" evidence="1">
    <location>
        <begin position="226"/>
        <end position="259"/>
    </location>
</feature>
<dbReference type="InterPro" id="IPR019734">
    <property type="entry name" value="TPR_rpt"/>
</dbReference>
<keyword evidence="1" id="KW-0802">TPR repeat</keyword>
<name>A0A8B8HST9_VANTA</name>
<dbReference type="Proteomes" id="UP001652626">
    <property type="component" value="Chromosome 19"/>
</dbReference>
<dbReference type="PANTHER" id="PTHR46512:SF10">
    <property type="entry name" value="FK506-BINDING PROTEIN-LIKE"/>
    <property type="match status" value="1"/>
</dbReference>
<evidence type="ECO:0000313" key="3">
    <source>
        <dbReference type="RefSeq" id="XP_026486681.2"/>
    </source>
</evidence>
<dbReference type="InterPro" id="IPR050754">
    <property type="entry name" value="FKBP4/5/8-like"/>
</dbReference>
<dbReference type="Gene3D" id="1.25.40.10">
    <property type="entry name" value="Tetratricopeptide repeat domain"/>
    <property type="match status" value="1"/>
</dbReference>
<dbReference type="SUPFAM" id="SSF48452">
    <property type="entry name" value="TPR-like"/>
    <property type="match status" value="1"/>
</dbReference>
<accession>A0A8B8HST9</accession>
<gene>
    <name evidence="3" type="primary">LOC113393821</name>
</gene>
<dbReference type="InterPro" id="IPR011990">
    <property type="entry name" value="TPR-like_helical_dom_sf"/>
</dbReference>
<sequence length="289" mass="33770">MHRESIICCRRDREIRKKIITPGDYTIVPYEDSRCKIRLTDVYCKNADGVCEMEPLSRIFNSPFDGNVIIGDMDAFVDRDVELILQQMCCGELCIAHLTYKNTHGDLMLDITCKIELLDVTEEQLISDWSWARLYESAMHHKERGVQMIKDKRTVDGFRRFSKAYKMLVAMEPVDKDTLDEERAKELIDIRVKLYNNMAHCQLQFEEFGASLELCCRALKYDPENTKALYRRCMAYIGLHMYEEAWEDIQKALAIDPNDKASQLKASELRPHIEKINKDYAKVIKKMFG</sequence>
<dbReference type="PROSITE" id="PS50005">
    <property type="entry name" value="TPR"/>
    <property type="match status" value="1"/>
</dbReference>
<dbReference type="GeneID" id="113393821"/>
<dbReference type="PANTHER" id="PTHR46512">
    <property type="entry name" value="PEPTIDYLPROLYL ISOMERASE"/>
    <property type="match status" value="1"/>
</dbReference>
<dbReference type="OrthoDB" id="433738at2759"/>